<keyword evidence="4" id="KW-1003">Cell membrane</keyword>
<dbReference type="Pfam" id="PF01594">
    <property type="entry name" value="AI-2E_transport"/>
    <property type="match status" value="1"/>
</dbReference>
<dbReference type="PANTHER" id="PTHR21716">
    <property type="entry name" value="TRANSMEMBRANE PROTEIN"/>
    <property type="match status" value="1"/>
</dbReference>
<accession>A0A167GUX7</accession>
<evidence type="ECO:0000313" key="10">
    <source>
        <dbReference type="Proteomes" id="UP000077013"/>
    </source>
</evidence>
<dbReference type="GO" id="GO:0005886">
    <property type="term" value="C:plasma membrane"/>
    <property type="evidence" value="ECO:0007669"/>
    <property type="project" value="UniProtKB-SubCell"/>
</dbReference>
<dbReference type="STRING" id="1763537.ULVI_10590"/>
<evidence type="ECO:0000313" key="9">
    <source>
        <dbReference type="EMBL" id="OAB77931.1"/>
    </source>
</evidence>
<keyword evidence="10" id="KW-1185">Reference proteome</keyword>
<evidence type="ECO:0000256" key="4">
    <source>
        <dbReference type="ARBA" id="ARBA00022475"/>
    </source>
</evidence>
<feature type="transmembrane region" description="Helical" evidence="8">
    <location>
        <begin position="238"/>
        <end position="267"/>
    </location>
</feature>
<keyword evidence="3" id="KW-0813">Transport</keyword>
<gene>
    <name evidence="9" type="ORF">ULVI_10590</name>
</gene>
<dbReference type="EMBL" id="LRXL01000045">
    <property type="protein sequence ID" value="OAB77931.1"/>
    <property type="molecule type" value="Genomic_DNA"/>
</dbReference>
<dbReference type="OrthoDB" id="9793390at2"/>
<feature type="transmembrane region" description="Helical" evidence="8">
    <location>
        <begin position="7"/>
        <end position="29"/>
    </location>
</feature>
<dbReference type="RefSeq" id="WP_068592621.1">
    <property type="nucleotide sequence ID" value="NZ_LRXL01000045.1"/>
</dbReference>
<feature type="transmembrane region" description="Helical" evidence="8">
    <location>
        <begin position="279"/>
        <end position="297"/>
    </location>
</feature>
<evidence type="ECO:0000256" key="2">
    <source>
        <dbReference type="ARBA" id="ARBA00009773"/>
    </source>
</evidence>
<dbReference type="PANTHER" id="PTHR21716:SF53">
    <property type="entry name" value="PERMEASE PERM-RELATED"/>
    <property type="match status" value="1"/>
</dbReference>
<name>A0A167GUX7_9FLAO</name>
<organism evidence="9 10">
    <name type="scientific">Cochleicola gelatinilyticus</name>
    <dbReference type="NCBI Taxonomy" id="1763537"/>
    <lineage>
        <taxon>Bacteria</taxon>
        <taxon>Pseudomonadati</taxon>
        <taxon>Bacteroidota</taxon>
        <taxon>Flavobacteriia</taxon>
        <taxon>Flavobacteriales</taxon>
        <taxon>Flavobacteriaceae</taxon>
        <taxon>Cochleicola</taxon>
    </lineage>
</organism>
<evidence type="ECO:0000256" key="7">
    <source>
        <dbReference type="ARBA" id="ARBA00023136"/>
    </source>
</evidence>
<keyword evidence="6 8" id="KW-1133">Transmembrane helix</keyword>
<feature type="transmembrane region" description="Helical" evidence="8">
    <location>
        <begin position="210"/>
        <end position="232"/>
    </location>
</feature>
<evidence type="ECO:0000256" key="5">
    <source>
        <dbReference type="ARBA" id="ARBA00022692"/>
    </source>
</evidence>
<protein>
    <submittedName>
        <fullName evidence="9">Permease</fullName>
    </submittedName>
</protein>
<dbReference type="InterPro" id="IPR002549">
    <property type="entry name" value="AI-2E-like"/>
</dbReference>
<feature type="transmembrane region" description="Helical" evidence="8">
    <location>
        <begin position="317"/>
        <end position="343"/>
    </location>
</feature>
<dbReference type="AlphaFoldDB" id="A0A167GUX7"/>
<feature type="transmembrane region" description="Helical" evidence="8">
    <location>
        <begin position="152"/>
        <end position="174"/>
    </location>
</feature>
<keyword evidence="7 8" id="KW-0472">Membrane</keyword>
<comment type="similarity">
    <text evidence="2">Belongs to the autoinducer-2 exporter (AI-2E) (TC 2.A.86) family.</text>
</comment>
<feature type="transmembrane region" description="Helical" evidence="8">
    <location>
        <begin position="35"/>
        <end position="56"/>
    </location>
</feature>
<evidence type="ECO:0000256" key="3">
    <source>
        <dbReference type="ARBA" id="ARBA00022448"/>
    </source>
</evidence>
<keyword evidence="5 8" id="KW-0812">Transmembrane</keyword>
<evidence type="ECO:0000256" key="6">
    <source>
        <dbReference type="ARBA" id="ARBA00022989"/>
    </source>
</evidence>
<dbReference type="Proteomes" id="UP000077013">
    <property type="component" value="Unassembled WGS sequence"/>
</dbReference>
<comment type="caution">
    <text evidence="9">The sequence shown here is derived from an EMBL/GenBank/DDBJ whole genome shotgun (WGS) entry which is preliminary data.</text>
</comment>
<feature type="transmembrane region" description="Helical" evidence="8">
    <location>
        <begin position="68"/>
        <end position="91"/>
    </location>
</feature>
<evidence type="ECO:0000256" key="1">
    <source>
        <dbReference type="ARBA" id="ARBA00004651"/>
    </source>
</evidence>
<reference evidence="9 10" key="1">
    <citation type="submission" date="2016-02" db="EMBL/GenBank/DDBJ databases">
        <title>Ulvibacter sp. LPB0005, isolated from Thais luteostoma.</title>
        <authorList>
            <person name="Shin S.-K."/>
            <person name="Yi H."/>
        </authorList>
    </citation>
    <scope>NUCLEOTIDE SEQUENCE [LARGE SCALE GENOMIC DNA]</scope>
    <source>
        <strain evidence="9 10">LPB0005</strain>
    </source>
</reference>
<dbReference type="GO" id="GO:0055085">
    <property type="term" value="P:transmembrane transport"/>
    <property type="evidence" value="ECO:0007669"/>
    <property type="project" value="TreeGrafter"/>
</dbReference>
<comment type="subcellular location">
    <subcellularLocation>
        <location evidence="1">Cell membrane</location>
        <topology evidence="1">Multi-pass membrane protein</topology>
    </subcellularLocation>
</comment>
<evidence type="ECO:0000256" key="8">
    <source>
        <dbReference type="SAM" id="Phobius"/>
    </source>
</evidence>
<proteinExistence type="inferred from homology"/>
<sequence>MKDNAKAITVGILKVVAILTGVILLLWFLYEIQALILFIGIAAVVSLIGRPVVLFLRSRLKLGNTLSSIITLLLVIASVILLLWVFTPIVIEQSKTISKIDFDLVKRDLNELNIQASDYLGVERIDIVEAIKNTSYVRNFEMEVIPSFVEVFFGNVGSFMVGLFSVLFISFFLLKDDKLITGTVTVFAKEKNERRFMMVFTKIKELLSRYFIGLLLQITILTLFYSVLLLFLDIKNAIAIALICAFLNIVPYLGPLIGGFLMLLVVISNNLGADFSTELLPLLIYTSIGYAIAQTFDNLITQPVIFGKSVRSHPLEIFLAILIGGFVFGIAGMILAVPTYTAIKVISKEFLSEYKIVKRLTKNLY</sequence>